<dbReference type="PRINTS" id="PR00783">
    <property type="entry name" value="MINTRINSICP"/>
</dbReference>
<dbReference type="SUPFAM" id="SSF81338">
    <property type="entry name" value="Aquaporin-like"/>
    <property type="match status" value="1"/>
</dbReference>
<name>A0AAV3RE45_LITER</name>
<dbReference type="AlphaFoldDB" id="A0AAV3RE45"/>
<feature type="transmembrane region" description="Helical" evidence="6">
    <location>
        <begin position="200"/>
        <end position="220"/>
    </location>
</feature>
<feature type="transmembrane region" description="Helical" evidence="6">
    <location>
        <begin position="232"/>
        <end position="252"/>
    </location>
</feature>
<sequence>MANEVGLLGHDLRDEESLSASKRVVSFAREASLVSQLGEEKKKFPVTLCESFGLDEIFSMNVWRASAGELLGTAILVFMLDAIVISTYEDGVRTLPNLIPSILIAITIAILLLATFPVSGGHLNPVISFSACLVGVISISRAAVYMTAQCIGATLGALAVKSVITSKIDSDFSLGGCTITVISPGPGGQPITIGIDTAQAFWLEIICSFVFLFASIWMAYDSRQAKNLGPVKVFSIIGIVIGLLVFVSTTVTTKKGYAGAGMNPARCLGAAIVRGGHLWDGHWVFWAGPFIACVLFYLYTLIIPPEHFYSDGMKYDFFTVVKGSIGLIVHEIRKKGH</sequence>
<dbReference type="PANTHER" id="PTHR47002:SF2">
    <property type="entry name" value="AQUAPORIN AQPAE.A-LIKE"/>
    <property type="match status" value="1"/>
</dbReference>
<evidence type="ECO:0000256" key="5">
    <source>
        <dbReference type="RuleBase" id="RU000477"/>
    </source>
</evidence>
<dbReference type="Pfam" id="PF00230">
    <property type="entry name" value="MIP"/>
    <property type="match status" value="1"/>
</dbReference>
<dbReference type="EMBL" id="BAABME010008846">
    <property type="protein sequence ID" value="GAA0173966.1"/>
    <property type="molecule type" value="Genomic_DNA"/>
</dbReference>
<dbReference type="Gene3D" id="1.20.1080.10">
    <property type="entry name" value="Glycerol uptake facilitator protein"/>
    <property type="match status" value="1"/>
</dbReference>
<dbReference type="GO" id="GO:0015267">
    <property type="term" value="F:channel activity"/>
    <property type="evidence" value="ECO:0007669"/>
    <property type="project" value="InterPro"/>
</dbReference>
<evidence type="ECO:0000256" key="1">
    <source>
        <dbReference type="ARBA" id="ARBA00004141"/>
    </source>
</evidence>
<reference evidence="7 8" key="1">
    <citation type="submission" date="2024-01" db="EMBL/GenBank/DDBJ databases">
        <title>The complete chloroplast genome sequence of Lithospermum erythrorhizon: insights into the phylogenetic relationship among Boraginaceae species and the maternal lineages of purple gromwells.</title>
        <authorList>
            <person name="Okada T."/>
            <person name="Watanabe K."/>
        </authorList>
    </citation>
    <scope>NUCLEOTIDE SEQUENCE [LARGE SCALE GENOMIC DNA]</scope>
</reference>
<evidence type="ECO:0000256" key="3">
    <source>
        <dbReference type="ARBA" id="ARBA00022989"/>
    </source>
</evidence>
<dbReference type="InterPro" id="IPR023271">
    <property type="entry name" value="Aquaporin-like"/>
</dbReference>
<evidence type="ECO:0000313" key="7">
    <source>
        <dbReference type="EMBL" id="GAA0173966.1"/>
    </source>
</evidence>
<feature type="transmembrane region" description="Helical" evidence="6">
    <location>
        <begin position="94"/>
        <end position="114"/>
    </location>
</feature>
<dbReference type="InterPro" id="IPR000425">
    <property type="entry name" value="MIP"/>
</dbReference>
<protein>
    <submittedName>
        <fullName evidence="7">Uncharacterized protein</fullName>
    </submittedName>
</protein>
<evidence type="ECO:0000256" key="4">
    <source>
        <dbReference type="ARBA" id="ARBA00023136"/>
    </source>
</evidence>
<feature type="transmembrane region" description="Helical" evidence="6">
    <location>
        <begin position="70"/>
        <end position="88"/>
    </location>
</feature>
<accession>A0AAV3RE45</accession>
<keyword evidence="2 5" id="KW-0812">Transmembrane</keyword>
<feature type="transmembrane region" description="Helical" evidence="6">
    <location>
        <begin position="126"/>
        <end position="148"/>
    </location>
</feature>
<comment type="similarity">
    <text evidence="5">Belongs to the MIP/aquaporin (TC 1.A.8) family.</text>
</comment>
<comment type="subcellular location">
    <subcellularLocation>
        <location evidence="1">Membrane</location>
        <topology evidence="1">Multi-pass membrane protein</topology>
    </subcellularLocation>
</comment>
<dbReference type="PANTHER" id="PTHR47002">
    <property type="entry name" value="AQUAPORIN-LIKE"/>
    <property type="match status" value="1"/>
</dbReference>
<dbReference type="Proteomes" id="UP001454036">
    <property type="component" value="Unassembled WGS sequence"/>
</dbReference>
<proteinExistence type="inferred from homology"/>
<evidence type="ECO:0000313" key="8">
    <source>
        <dbReference type="Proteomes" id="UP001454036"/>
    </source>
</evidence>
<organism evidence="7 8">
    <name type="scientific">Lithospermum erythrorhizon</name>
    <name type="common">Purple gromwell</name>
    <name type="synonym">Lithospermum officinale var. erythrorhizon</name>
    <dbReference type="NCBI Taxonomy" id="34254"/>
    <lineage>
        <taxon>Eukaryota</taxon>
        <taxon>Viridiplantae</taxon>
        <taxon>Streptophyta</taxon>
        <taxon>Embryophyta</taxon>
        <taxon>Tracheophyta</taxon>
        <taxon>Spermatophyta</taxon>
        <taxon>Magnoliopsida</taxon>
        <taxon>eudicotyledons</taxon>
        <taxon>Gunneridae</taxon>
        <taxon>Pentapetalae</taxon>
        <taxon>asterids</taxon>
        <taxon>lamiids</taxon>
        <taxon>Boraginales</taxon>
        <taxon>Boraginaceae</taxon>
        <taxon>Boraginoideae</taxon>
        <taxon>Lithospermeae</taxon>
        <taxon>Lithospermum</taxon>
    </lineage>
</organism>
<dbReference type="GO" id="GO:0016020">
    <property type="term" value="C:membrane"/>
    <property type="evidence" value="ECO:0007669"/>
    <property type="project" value="UniProtKB-SubCell"/>
</dbReference>
<feature type="transmembrane region" description="Helical" evidence="6">
    <location>
        <begin position="283"/>
        <end position="304"/>
    </location>
</feature>
<comment type="caution">
    <text evidence="7">The sequence shown here is derived from an EMBL/GenBank/DDBJ whole genome shotgun (WGS) entry which is preliminary data.</text>
</comment>
<evidence type="ECO:0000256" key="6">
    <source>
        <dbReference type="SAM" id="Phobius"/>
    </source>
</evidence>
<keyword evidence="5" id="KW-0813">Transport</keyword>
<gene>
    <name evidence="7" type="ORF">LIER_27457</name>
</gene>
<keyword evidence="4 6" id="KW-0472">Membrane</keyword>
<keyword evidence="3 6" id="KW-1133">Transmembrane helix</keyword>
<evidence type="ECO:0000256" key="2">
    <source>
        <dbReference type="ARBA" id="ARBA00022692"/>
    </source>
</evidence>
<keyword evidence="8" id="KW-1185">Reference proteome</keyword>